<dbReference type="EMBL" id="CP000733">
    <property type="protein sequence ID" value="ABS76964.2"/>
    <property type="molecule type" value="Genomic_DNA"/>
</dbReference>
<evidence type="ECO:0000313" key="2">
    <source>
        <dbReference type="Proteomes" id="UP000008555"/>
    </source>
</evidence>
<gene>
    <name evidence="1" type="ordered locus">CBUD_0487</name>
</gene>
<name>A9KFA6_COXBN</name>
<reference evidence="1 2" key="1">
    <citation type="journal article" date="2009" name="Infect. Immun.">
        <title>Comparative genomics reveal extensive transposon-mediated genomic plasticity and diversity among potential effector proteins within the genus Coxiella.</title>
        <authorList>
            <person name="Beare P.A."/>
            <person name="Unsworth N."/>
            <person name="Andoh M."/>
            <person name="Voth D.E."/>
            <person name="Omsland A."/>
            <person name="Gilk S.D."/>
            <person name="Williams K.P."/>
            <person name="Sobral B.W."/>
            <person name="Kupko J.J.III."/>
            <person name="Porcella S.F."/>
            <person name="Samuel J.E."/>
            <person name="Heinzen R.A."/>
        </authorList>
    </citation>
    <scope>NUCLEOTIDE SEQUENCE [LARGE SCALE GENOMIC DNA]</scope>
    <source>
        <strain evidence="1 2">Dugway 5J108-111</strain>
    </source>
</reference>
<dbReference type="RefSeq" id="WP_011996596.1">
    <property type="nucleotide sequence ID" value="NC_009727.1"/>
</dbReference>
<dbReference type="AlphaFoldDB" id="A9KFA6"/>
<protein>
    <submittedName>
        <fullName evidence="1">Uncharacterized protein</fullName>
    </submittedName>
</protein>
<proteinExistence type="predicted"/>
<organism evidence="1 2">
    <name type="scientific">Coxiella burnetii (strain Dugway 5J108-111)</name>
    <dbReference type="NCBI Taxonomy" id="434922"/>
    <lineage>
        <taxon>Bacteria</taxon>
        <taxon>Pseudomonadati</taxon>
        <taxon>Pseudomonadota</taxon>
        <taxon>Gammaproteobacteria</taxon>
        <taxon>Legionellales</taxon>
        <taxon>Coxiellaceae</taxon>
        <taxon>Coxiella</taxon>
    </lineage>
</organism>
<dbReference type="Proteomes" id="UP000008555">
    <property type="component" value="Chromosome"/>
</dbReference>
<dbReference type="HOGENOM" id="CLU_355525_0_0_6"/>
<accession>A9KFA6</accession>
<dbReference type="KEGG" id="cbd:CBUD_0487"/>
<evidence type="ECO:0000313" key="1">
    <source>
        <dbReference type="EMBL" id="ABS76964.2"/>
    </source>
</evidence>
<sequence>MSSPPSVLWCIPSICIKIKQIIIKGISMREGHVEVLALSDTKSCLQQLRDNPQWQSEFEPNSRFFVRCLSALLETSFDVIIASRTGFVKISQGNLANLLNVASAGVNTIPVIGALLQLIPKTMGHLWERERKKVSEKLANYLITADFKNEMRLVCNTVAYRIAKSFEQQLQQLTLEGALILSEVCAKQIFQQLLKRKNQERLVISNNGNDITASLFIRELYSFTFLPEPSKLAEPRLKKTHLPTQDERLYFTSDGLLAKTGLSYKDVNDSFHFFTNERTRALKYGYRNLVESDLEFILHRYPELGFEKADRHKMGLKYEEKNYSGSEEKDIARYGYTSSLSEEEVLFLKNPPFPLPQALEKATSRNKTYRRLAELTRGKSSFGELTLTDIEENNSAKMQLLQQLIDEYNEIVEKCISRQENIRLLFTQEDLKNAIDLEAYQPLLRSTYLPWHMAELIQQIAEQTGSKHEETSALLPAAIHFLEKEIHKKKEALTNLIAKHLELSVQDCIVHPYRYSAENEFNQRVRLLVLEMQYQEEIQPVVQNAEQAVPELQSPNFSEAVECQALRHSIEKIMTHGFFSRPKTGFHFSVKPQRDFQAIKVILQHIQEVEKNNPHLAEALAKNHYKTNLGADIQAASIRLRTLRSHTIRDEIEIYKAMEGKIFGVIAASNHTVPNLLLSLSHIVMKISRKLFPTPIAKALALNLNQSSNVDYYLENLVDDSNHAQIQEYWAQALINRIKKDPKKSARALRKAYENNHTVVRRHYEQLVSHFPSPLQPYLVSTAAPKPRL</sequence>